<keyword evidence="2" id="KW-1185">Reference proteome</keyword>
<dbReference type="InterPro" id="IPR030934">
    <property type="entry name" value="Intein_C"/>
</dbReference>
<dbReference type="Pfam" id="PF14412">
    <property type="entry name" value="AHH"/>
    <property type="match status" value="1"/>
</dbReference>
<accession>A0ABU5PQA6</accession>
<dbReference type="Proteomes" id="UP001292216">
    <property type="component" value="Unassembled WGS sequence"/>
</dbReference>
<organism evidence="1 2">
    <name type="scientific">Paenibacillus phoenicis</name>
    <dbReference type="NCBI Taxonomy" id="554117"/>
    <lineage>
        <taxon>Bacteria</taxon>
        <taxon>Bacillati</taxon>
        <taxon>Bacillota</taxon>
        <taxon>Bacilli</taxon>
        <taxon>Bacillales</taxon>
        <taxon>Paenibacillaceae</taxon>
        <taxon>Paenibacillus</taxon>
    </lineage>
</organism>
<proteinExistence type="predicted"/>
<comment type="caution">
    <text evidence="1">The sequence shown here is derived from an EMBL/GenBank/DDBJ whole genome shotgun (WGS) entry which is preliminary data.</text>
</comment>
<dbReference type="RefSeq" id="WP_323079172.1">
    <property type="nucleotide sequence ID" value="NZ_CBCSKM010000002.1"/>
</dbReference>
<gene>
    <name evidence="1" type="ORF">U9M73_19595</name>
</gene>
<dbReference type="Gene3D" id="2.170.16.10">
    <property type="entry name" value="Hedgehog/Intein (Hint) domain"/>
    <property type="match status" value="1"/>
</dbReference>
<dbReference type="EMBL" id="JAYERP010000001">
    <property type="protein sequence ID" value="MEA3572130.1"/>
    <property type="molecule type" value="Genomic_DNA"/>
</dbReference>
<reference evidence="1 2" key="1">
    <citation type="submission" date="2023-12" db="EMBL/GenBank/DDBJ databases">
        <title>Whole genome sequencing of Paenibacillus phoenicis isolated from the Phoenix Mars Lander spacecraft assembly facility.</title>
        <authorList>
            <person name="Garcia A."/>
            <person name="Venkateswaran K."/>
        </authorList>
    </citation>
    <scope>NUCLEOTIDE SEQUENCE [LARGE SCALE GENOMIC DNA]</scope>
    <source>
        <strain evidence="1 2">3PO2SA</strain>
    </source>
</reference>
<dbReference type="CDD" id="cd00081">
    <property type="entry name" value="Hint"/>
    <property type="match status" value="1"/>
</dbReference>
<evidence type="ECO:0000313" key="2">
    <source>
        <dbReference type="Proteomes" id="UP001292216"/>
    </source>
</evidence>
<dbReference type="InterPro" id="IPR032871">
    <property type="entry name" value="AHH_dom_containing"/>
</dbReference>
<dbReference type="InterPro" id="IPR036844">
    <property type="entry name" value="Hint_dom_sf"/>
</dbReference>
<protein>
    <submittedName>
        <fullName evidence="1">Polymorphic toxin-type HINT domain-containing protein</fullName>
    </submittedName>
</protein>
<sequence length="269" mass="30059">MEQVRVGDLVLAKDTETGIQAYQPVEKLFNSESEEIFIIKIGDTQIDTTGNHPFWVKGKGWVPAEDLQPGDQLETEDGGLVSVDALKVNYKDTKVYNFTVSGFHTYYISDLGILTHNLLEVCEIQNYAKVSPKRLTTRTSGGSSAILEAEIKKATGMDKPNGWASHHIVPHGATNSFARDLQSILKKHDIDLNSSANGVYLPRERGVSTTVIDGQTMTTHNGGHAISYYEFVWRRIDPVRNDKDKVLKEINYIREELLNGRLKLGNLNN</sequence>
<name>A0ABU5PQA6_9BACL</name>
<dbReference type="Pfam" id="PF07591">
    <property type="entry name" value="PT-HINT"/>
    <property type="match status" value="1"/>
</dbReference>
<dbReference type="PROSITE" id="PS50818">
    <property type="entry name" value="INTEIN_C_TER"/>
    <property type="match status" value="1"/>
</dbReference>
<evidence type="ECO:0000313" key="1">
    <source>
        <dbReference type="EMBL" id="MEA3572130.1"/>
    </source>
</evidence>
<dbReference type="SUPFAM" id="SSF51294">
    <property type="entry name" value="Hedgehog/intein (Hint) domain"/>
    <property type="match status" value="1"/>
</dbReference>